<evidence type="ECO:0000256" key="1">
    <source>
        <dbReference type="ARBA" id="ARBA00022505"/>
    </source>
</evidence>
<dbReference type="InterPro" id="IPR046867">
    <property type="entry name" value="AldOxase/xan_DH_MoCoBD2"/>
</dbReference>
<dbReference type="Gene3D" id="3.90.1170.50">
    <property type="entry name" value="Aldehyde oxidase/xanthine dehydrogenase, a/b hammerhead"/>
    <property type="match status" value="1"/>
</dbReference>
<feature type="domain" description="Aldehyde oxidase/xanthine dehydrogenase a/b hammerhead" evidence="3">
    <location>
        <begin position="23"/>
        <end position="137"/>
    </location>
</feature>
<dbReference type="EMBL" id="CADCVH010000047">
    <property type="protein sequence ID" value="CAA9455154.1"/>
    <property type="molecule type" value="Genomic_DNA"/>
</dbReference>
<dbReference type="GO" id="GO:0005506">
    <property type="term" value="F:iron ion binding"/>
    <property type="evidence" value="ECO:0007669"/>
    <property type="project" value="InterPro"/>
</dbReference>
<keyword evidence="1" id="KW-0500">Molybdenum</keyword>
<dbReference type="InterPro" id="IPR037165">
    <property type="entry name" value="AldOxase/xan_DH_Mopterin-bd_sf"/>
</dbReference>
<reference evidence="4" key="1">
    <citation type="submission" date="2020-02" db="EMBL/GenBank/DDBJ databases">
        <authorList>
            <person name="Meier V. D."/>
        </authorList>
    </citation>
    <scope>NUCLEOTIDE SEQUENCE</scope>
    <source>
        <strain evidence="4">AVDCRST_MAG02</strain>
    </source>
</reference>
<gene>
    <name evidence="4" type="ORF">AVDCRST_MAG02-1497</name>
</gene>
<dbReference type="InterPro" id="IPR036856">
    <property type="entry name" value="Ald_Oxase/Xan_DH_a/b_sf"/>
</dbReference>
<proteinExistence type="predicted"/>
<dbReference type="Pfam" id="PF20256">
    <property type="entry name" value="MoCoBD_2"/>
    <property type="match status" value="2"/>
</dbReference>
<dbReference type="PANTHER" id="PTHR11908">
    <property type="entry name" value="XANTHINE DEHYDROGENASE"/>
    <property type="match status" value="1"/>
</dbReference>
<dbReference type="PANTHER" id="PTHR11908:SF132">
    <property type="entry name" value="ALDEHYDE OXIDASE 1-RELATED"/>
    <property type="match status" value="1"/>
</dbReference>
<sequence length="713" mass="75546">MSTTTQRATGAPIVRVDGRAKVTGAAQYAYEYPLENMAYAWPVQSTIAKGRVESIDDSAALARPGVIAVLTPDNVARLQVDVELPLPFLAAAVPDLSLLQSREVAFRGQIVAAVIATSLEAAREGAGAVEVGYEEQAHDAVLRFDDDRAYVPGVVNDFSPGNVERGEADRAFAEAPVRIDATYSTPAEHAVPMEPHSATAAWDGDRLTIYNSDQGPFYSSLPISALFGLDPGQVEIVAEYVGGGFGSKAAPRPPTMLAALAARLVDRPVKVALNRPQSFSLTTYRTPTIQRLRLGAERDGRLAAIVHESVQQSSTLVEYTEQSVSSTRLLYAAPDVRTTARVRRLDVPTPGWLRAPGDAPGVYALESAVDELAVELGMDPIELRVRNEPDADPETGQPFSSRNLVGALREGAARFGWEGRDPAPASRREGNWLVGTGVAAAHYPALVFPSTAQARAEADGGFVVRVGAADIGTGARTVLTQVAADALDVPLERVRVDIGRASIGVAPFAGGSIGTASWSWAVEKACGALLDAVQEHGGVPPEGLEVQADTTEDVGALAEMSRGGYGAQFAEVRVDVDTGQIRVDRMLGVFATGRVLNPRTARSQIVGAMTMGLSMALMEIAEPDPEFGDFANHDLASYHVASNADVRDVDCVFLHEDDKNLNSIGGKGIGEIGIVGAAAAIANAVHHAIGLRVRDLPIRIEDVRPALQDLRVR</sequence>
<evidence type="ECO:0000313" key="4">
    <source>
        <dbReference type="EMBL" id="CAA9455154.1"/>
    </source>
</evidence>
<dbReference type="Gene3D" id="3.30.365.10">
    <property type="entry name" value="Aldehyde oxidase/xanthine dehydrogenase, molybdopterin binding domain"/>
    <property type="match status" value="4"/>
</dbReference>
<dbReference type="GO" id="GO:0016491">
    <property type="term" value="F:oxidoreductase activity"/>
    <property type="evidence" value="ECO:0007669"/>
    <property type="project" value="UniProtKB-KW"/>
</dbReference>
<name>A0A6J4R486_9ACTN</name>
<evidence type="ECO:0000256" key="2">
    <source>
        <dbReference type="ARBA" id="ARBA00023002"/>
    </source>
</evidence>
<keyword evidence="2" id="KW-0560">Oxidoreductase</keyword>
<dbReference type="InterPro" id="IPR016208">
    <property type="entry name" value="Ald_Oxase/xanthine_DH-like"/>
</dbReference>
<dbReference type="SUPFAM" id="SSF54665">
    <property type="entry name" value="CO dehydrogenase molybdoprotein N-domain-like"/>
    <property type="match status" value="1"/>
</dbReference>
<dbReference type="SMART" id="SM01008">
    <property type="entry name" value="Ald_Xan_dh_C"/>
    <property type="match status" value="1"/>
</dbReference>
<dbReference type="AlphaFoldDB" id="A0A6J4R486"/>
<dbReference type="Pfam" id="PF01315">
    <property type="entry name" value="Ald_Xan_dh_C"/>
    <property type="match status" value="1"/>
</dbReference>
<evidence type="ECO:0000259" key="3">
    <source>
        <dbReference type="SMART" id="SM01008"/>
    </source>
</evidence>
<protein>
    <submittedName>
        <fullName evidence="4">Periplasmic aromatic aldehyde oxidoreductase, molybdenum binding subunit YagR</fullName>
    </submittedName>
</protein>
<dbReference type="InterPro" id="IPR000674">
    <property type="entry name" value="Ald_Oxase/Xan_DH_a/b"/>
</dbReference>
<dbReference type="InterPro" id="IPR008274">
    <property type="entry name" value="AldOxase/xan_DH_MoCoBD1"/>
</dbReference>
<organism evidence="4">
    <name type="scientific">uncultured Rubrobacteraceae bacterium</name>
    <dbReference type="NCBI Taxonomy" id="349277"/>
    <lineage>
        <taxon>Bacteria</taxon>
        <taxon>Bacillati</taxon>
        <taxon>Actinomycetota</taxon>
        <taxon>Rubrobacteria</taxon>
        <taxon>Rubrobacterales</taxon>
        <taxon>Rubrobacteraceae</taxon>
        <taxon>environmental samples</taxon>
    </lineage>
</organism>
<accession>A0A6J4R486</accession>
<dbReference type="Pfam" id="PF02738">
    <property type="entry name" value="MoCoBD_1"/>
    <property type="match status" value="1"/>
</dbReference>
<dbReference type="SUPFAM" id="SSF56003">
    <property type="entry name" value="Molybdenum cofactor-binding domain"/>
    <property type="match status" value="1"/>
</dbReference>